<reference evidence="3 4" key="1">
    <citation type="submission" date="2019-11" db="EMBL/GenBank/DDBJ databases">
        <authorList>
            <person name="He Y."/>
        </authorList>
    </citation>
    <scope>NUCLEOTIDE SEQUENCE [LARGE SCALE GENOMIC DNA]</scope>
    <source>
        <strain evidence="3 4">SCSIO 58843</strain>
    </source>
</reference>
<keyword evidence="2" id="KW-1133">Transmembrane helix</keyword>
<evidence type="ECO:0000313" key="3">
    <source>
        <dbReference type="EMBL" id="QGG95615.1"/>
    </source>
</evidence>
<dbReference type="Proteomes" id="UP000334019">
    <property type="component" value="Chromosome"/>
</dbReference>
<sequence length="400" mass="40928">MNAQRARTGQGLTAVGAAALVAALVIVSLTTTVLSGSAARDATPDLVGIDAAHTALVDALAAEVPSLLAPGTITEPTARAVAERMVRDSNFVDGSRDAVEDAHRTWRAGGGLRVTVPSEVLSPVAVAALRDVDLDLARALPARPTLAEVSIDLEVTDAGVPRDLRSTGVVVGVVGLLMLVAGGILDPRTDRALRRTAGALGAGAAILAALVAVATLVDLSARDVAVPAAVAMVAVSGTTLLLVALAAVLVAAFTVATASQVTPLVDQRERRRVRRMAGPPPASSGTQGPRRRGRAVRQQAIDAFFEGEQEDAPTAPEPPEVVDLGHRETPLVAYRGDGFDEAIAAVDADPGGGTTARSTSDDDDDDGEGGTSADAAAADRREALERIDGSRGRLRTHLPR</sequence>
<keyword evidence="2" id="KW-0812">Transmembrane</keyword>
<keyword evidence="4" id="KW-1185">Reference proteome</keyword>
<accession>A0A5Q2RR02</accession>
<evidence type="ECO:0000256" key="1">
    <source>
        <dbReference type="SAM" id="MobiDB-lite"/>
    </source>
</evidence>
<evidence type="ECO:0000256" key="2">
    <source>
        <dbReference type="SAM" id="Phobius"/>
    </source>
</evidence>
<organism evidence="3 4">
    <name type="scientific">Actinomarinicola tropica</name>
    <dbReference type="NCBI Taxonomy" id="2789776"/>
    <lineage>
        <taxon>Bacteria</taxon>
        <taxon>Bacillati</taxon>
        <taxon>Actinomycetota</taxon>
        <taxon>Acidimicrobiia</taxon>
        <taxon>Acidimicrobiales</taxon>
        <taxon>Iamiaceae</taxon>
        <taxon>Actinomarinicola</taxon>
    </lineage>
</organism>
<proteinExistence type="predicted"/>
<feature type="transmembrane region" description="Helical" evidence="2">
    <location>
        <begin position="166"/>
        <end position="185"/>
    </location>
</feature>
<feature type="region of interest" description="Disordered" evidence="1">
    <location>
        <begin position="267"/>
        <end position="296"/>
    </location>
</feature>
<evidence type="ECO:0000313" key="4">
    <source>
        <dbReference type="Proteomes" id="UP000334019"/>
    </source>
</evidence>
<dbReference type="KEGG" id="atq:GH723_11190"/>
<feature type="region of interest" description="Disordered" evidence="1">
    <location>
        <begin position="345"/>
        <end position="400"/>
    </location>
</feature>
<gene>
    <name evidence="3" type="ORF">GH723_11190</name>
</gene>
<feature type="transmembrane region" description="Helical" evidence="2">
    <location>
        <begin position="197"/>
        <end position="217"/>
    </location>
</feature>
<feature type="transmembrane region" description="Helical" evidence="2">
    <location>
        <begin position="12"/>
        <end position="34"/>
    </location>
</feature>
<feature type="transmembrane region" description="Helical" evidence="2">
    <location>
        <begin position="237"/>
        <end position="265"/>
    </location>
</feature>
<protein>
    <submittedName>
        <fullName evidence="3">Uncharacterized protein</fullName>
    </submittedName>
</protein>
<name>A0A5Q2RR02_9ACTN</name>
<dbReference type="EMBL" id="CP045851">
    <property type="protein sequence ID" value="QGG95615.1"/>
    <property type="molecule type" value="Genomic_DNA"/>
</dbReference>
<dbReference type="AlphaFoldDB" id="A0A5Q2RR02"/>
<feature type="compositionally biased region" description="Basic and acidic residues" evidence="1">
    <location>
        <begin position="377"/>
        <end position="391"/>
    </location>
</feature>
<keyword evidence="2" id="KW-0472">Membrane</keyword>
<dbReference type="RefSeq" id="WP_153759722.1">
    <property type="nucleotide sequence ID" value="NZ_CP045851.1"/>
</dbReference>